<organism evidence="1 2">
    <name type="scientific">Campylobacter rectus</name>
    <name type="common">Wolinella recta</name>
    <dbReference type="NCBI Taxonomy" id="203"/>
    <lineage>
        <taxon>Bacteria</taxon>
        <taxon>Pseudomonadati</taxon>
        <taxon>Campylobacterota</taxon>
        <taxon>Epsilonproteobacteria</taxon>
        <taxon>Campylobacterales</taxon>
        <taxon>Campylobacteraceae</taxon>
        <taxon>Campylobacter</taxon>
    </lineage>
</organism>
<evidence type="ECO:0000313" key="1">
    <source>
        <dbReference type="EMBL" id="QCD47015.1"/>
    </source>
</evidence>
<reference evidence="1 2" key="1">
    <citation type="submission" date="2016-07" db="EMBL/GenBank/DDBJ databases">
        <title>Comparative genomics of the Campylobacter concisus group.</title>
        <authorList>
            <person name="Miller W.G."/>
            <person name="Yee E."/>
            <person name="Chapman M.H."/>
            <person name="Huynh S."/>
            <person name="Bono J.L."/>
            <person name="On S.L.W."/>
            <person name="StLeger J."/>
            <person name="Foster G."/>
            <person name="Parker C.T."/>
        </authorList>
    </citation>
    <scope>NUCLEOTIDE SEQUENCE [LARGE SCALE GENOMIC DNA]</scope>
    <source>
        <strain evidence="1 2">ATCC 33238</strain>
    </source>
</reference>
<dbReference type="RefSeq" id="WP_002944714.1">
    <property type="nucleotide sequence ID" value="NZ_CP012543.1"/>
</dbReference>
<dbReference type="InterPro" id="IPR014054">
    <property type="entry name" value="Phage_regulatory_Rha"/>
</dbReference>
<dbReference type="KEGG" id="crx:CRECT_1361"/>
<name>A0A6G5QMS9_CAMRE</name>
<proteinExistence type="predicted"/>
<sequence>MQTMIINNCEVELLAVRSKIFTTSLQIAEVFEKRHDNVLAKISELPSDEFTRLNFKVSEYVDSTGRKLPMYKITKDGFALLVMGFTGERAYKWKIEYIKAFNLMQEELLKRSRRKSESGQRAKIAAKNRKIALLKRQMAGKSYVSEPQKEKIINALNLVKQANAAMIDAIAEYVK</sequence>
<dbReference type="Proteomes" id="UP000502377">
    <property type="component" value="Chromosome"/>
</dbReference>
<protein>
    <submittedName>
        <fullName evidence="1">Phage regulatory protein, Rha family</fullName>
    </submittedName>
</protein>
<dbReference type="AlphaFoldDB" id="A0A6G5QMS9"/>
<accession>A0A6G5QMS9</accession>
<evidence type="ECO:0000313" key="2">
    <source>
        <dbReference type="Proteomes" id="UP000502377"/>
    </source>
</evidence>
<dbReference type="EMBL" id="CP012543">
    <property type="protein sequence ID" value="QCD47015.1"/>
    <property type="molecule type" value="Genomic_DNA"/>
</dbReference>
<dbReference type="Pfam" id="PF09669">
    <property type="entry name" value="Phage_pRha"/>
    <property type="match status" value="1"/>
</dbReference>
<dbReference type="NCBIfam" id="TIGR02681">
    <property type="entry name" value="phage_pRha"/>
    <property type="match status" value="1"/>
</dbReference>
<gene>
    <name evidence="1" type="ORF">CRECT_1361</name>
</gene>